<evidence type="ECO:0000259" key="2">
    <source>
        <dbReference type="SMART" id="SM00822"/>
    </source>
</evidence>
<organism evidence="3 4">
    <name type="scientific">Cohnella silvisoli</name>
    <dbReference type="NCBI Taxonomy" id="2873699"/>
    <lineage>
        <taxon>Bacteria</taxon>
        <taxon>Bacillati</taxon>
        <taxon>Bacillota</taxon>
        <taxon>Bacilli</taxon>
        <taxon>Bacillales</taxon>
        <taxon>Paenibacillaceae</taxon>
        <taxon>Cohnella</taxon>
    </lineage>
</organism>
<comment type="similarity">
    <text evidence="1">Belongs to the short-chain dehydrogenases/reductases (SDR) family.</text>
</comment>
<comment type="caution">
    <text evidence="3">The sequence shown here is derived from an EMBL/GenBank/DDBJ whole genome shotgun (WGS) entry which is preliminary data.</text>
</comment>
<evidence type="ECO:0000256" key="1">
    <source>
        <dbReference type="ARBA" id="ARBA00006484"/>
    </source>
</evidence>
<dbReference type="InterPro" id="IPR057326">
    <property type="entry name" value="KR_dom"/>
</dbReference>
<evidence type="ECO:0000313" key="4">
    <source>
        <dbReference type="Proteomes" id="UP001493487"/>
    </source>
</evidence>
<evidence type="ECO:0000313" key="3">
    <source>
        <dbReference type="EMBL" id="MEQ4484132.1"/>
    </source>
</evidence>
<dbReference type="Proteomes" id="UP001493487">
    <property type="component" value="Unassembled WGS sequence"/>
</dbReference>
<accession>A0ABV1KXA6</accession>
<dbReference type="GO" id="GO:0047936">
    <property type="term" value="F:glucose 1-dehydrogenase [NAD(P)+] activity"/>
    <property type="evidence" value="ECO:0007669"/>
    <property type="project" value="UniProtKB-EC"/>
</dbReference>
<reference evidence="3 4" key="1">
    <citation type="journal article" date="2023" name="Genome Announc.">
        <title>Pan-Genome Analyses of the Genus Cohnella and Proposal of the Novel Species Cohnella silvisoli sp. nov., Isolated from Forest Soil.</title>
        <authorList>
            <person name="Wang C."/>
            <person name="Mao L."/>
            <person name="Bao G."/>
            <person name="Zhu H."/>
        </authorList>
    </citation>
    <scope>NUCLEOTIDE SEQUENCE [LARGE SCALE GENOMIC DNA]</scope>
    <source>
        <strain evidence="3 4">NL03-T5-1</strain>
    </source>
</reference>
<dbReference type="EMBL" id="JASKHM010000009">
    <property type="protein sequence ID" value="MEQ4484132.1"/>
    <property type="molecule type" value="Genomic_DNA"/>
</dbReference>
<dbReference type="Gene3D" id="3.40.50.720">
    <property type="entry name" value="NAD(P)-binding Rossmann-like Domain"/>
    <property type="match status" value="1"/>
</dbReference>
<dbReference type="RefSeq" id="WP_232186499.1">
    <property type="nucleotide sequence ID" value="NZ_JAIOAP010000008.1"/>
</dbReference>
<feature type="domain" description="Ketoreductase" evidence="2">
    <location>
        <begin position="6"/>
        <end position="185"/>
    </location>
</feature>
<dbReference type="InterPro" id="IPR020904">
    <property type="entry name" value="Sc_DH/Rdtase_CS"/>
</dbReference>
<protein>
    <submittedName>
        <fullName evidence="3">Glucose 1-dehydrogenase</fullName>
        <ecNumber evidence="3">1.1.1.47</ecNumber>
    </submittedName>
</protein>
<dbReference type="CDD" id="cd05233">
    <property type="entry name" value="SDR_c"/>
    <property type="match status" value="1"/>
</dbReference>
<name>A0ABV1KXA6_9BACL</name>
<dbReference type="PRINTS" id="PR00081">
    <property type="entry name" value="GDHRDH"/>
</dbReference>
<proteinExistence type="inferred from homology"/>
<dbReference type="NCBIfam" id="NF005559">
    <property type="entry name" value="PRK07231.1"/>
    <property type="match status" value="1"/>
</dbReference>
<dbReference type="SUPFAM" id="SSF51735">
    <property type="entry name" value="NAD(P)-binding Rossmann-fold domains"/>
    <property type="match status" value="1"/>
</dbReference>
<keyword evidence="3" id="KW-0560">Oxidoreductase</keyword>
<gene>
    <name evidence="3" type="ORF">QJS35_17180</name>
</gene>
<sequence>MDFQGKVAIVTGGAKGIGLGAARRFAQGGASVVIVSRGGAADAAELLRDETGNKNVIGVAADVSKSDQAREMVRQAVEAFGAIDILVNSAGVQRYGTVVDTEEDVWDEVMDINVKGMYLTSKNAIPEMRKRGGGAIVNVSSVQAYIALAGSAAYVTSKGAINSLTRAMALDHAPEGIRVNSICPGSIDTPMLRWAADLFKEGDQTQEDVIDSWGRMHPIGRVGTMEECGELIAFLCSDKAGFITGGDYKIDGGLLTAAAVVLPK</sequence>
<dbReference type="Pfam" id="PF13561">
    <property type="entry name" value="adh_short_C2"/>
    <property type="match status" value="1"/>
</dbReference>
<dbReference type="PRINTS" id="PR00080">
    <property type="entry name" value="SDRFAMILY"/>
</dbReference>
<dbReference type="PANTHER" id="PTHR43943:SF2">
    <property type="entry name" value="DEHYDROGENASE_REDUCTASE 4"/>
    <property type="match status" value="1"/>
</dbReference>
<dbReference type="EC" id="1.1.1.47" evidence="3"/>
<dbReference type="PANTHER" id="PTHR43943">
    <property type="entry name" value="DEHYDROGENASE/REDUCTASE (SDR FAMILY) MEMBER 4"/>
    <property type="match status" value="1"/>
</dbReference>
<keyword evidence="4" id="KW-1185">Reference proteome</keyword>
<dbReference type="InterPro" id="IPR036291">
    <property type="entry name" value="NAD(P)-bd_dom_sf"/>
</dbReference>
<dbReference type="SMART" id="SM00822">
    <property type="entry name" value="PKS_KR"/>
    <property type="match status" value="1"/>
</dbReference>
<dbReference type="InterPro" id="IPR002347">
    <property type="entry name" value="SDR_fam"/>
</dbReference>
<dbReference type="PROSITE" id="PS00061">
    <property type="entry name" value="ADH_SHORT"/>
    <property type="match status" value="1"/>
</dbReference>